<gene>
    <name evidence="1" type="ORF">D9Q98_004280</name>
</gene>
<protein>
    <submittedName>
        <fullName evidence="1">Uncharacterized protein</fullName>
    </submittedName>
</protein>
<comment type="caution">
    <text evidence="1">The sequence shown here is derived from an EMBL/GenBank/DDBJ whole genome shotgun (WGS) entry which is preliminary data.</text>
</comment>
<dbReference type="EMBL" id="SIDB01000005">
    <property type="protein sequence ID" value="KAI3432739.1"/>
    <property type="molecule type" value="Genomic_DNA"/>
</dbReference>
<reference evidence="1" key="1">
    <citation type="journal article" date="2019" name="Plant J.">
        <title>Chlorella vulgaris genome assembly and annotation reveals the molecular basis for metabolic acclimation to high light conditions.</title>
        <authorList>
            <person name="Cecchin M."/>
            <person name="Marcolungo L."/>
            <person name="Rossato M."/>
            <person name="Girolomoni L."/>
            <person name="Cosentino E."/>
            <person name="Cuine S."/>
            <person name="Li-Beisson Y."/>
            <person name="Delledonne M."/>
            <person name="Ballottari M."/>
        </authorList>
    </citation>
    <scope>NUCLEOTIDE SEQUENCE</scope>
    <source>
        <strain evidence="1">211/11P</strain>
    </source>
</reference>
<dbReference type="Proteomes" id="UP001055712">
    <property type="component" value="Unassembled WGS sequence"/>
</dbReference>
<name>A0A9D4TRQ0_CHLVU</name>
<sequence length="326" mass="34700">MRQLFDRLCQEVHALTKDPCSTTDEQEQQQLGCRWEVRCTQQQAAQLFPLAAEVRELCLMHESAADALVQTAVGLGGGRLQYVLGALEAVGESLLADFLRAAVYSDRLMQPCEAAAPADSHPQHAQAHKAAVSDIEQQDAWLQNAYSAVLADNASSIAVPHVFGRMVIRKRSRRAKVERPTLAGTSAAPSAVLCAADEVPAMLSSVASTVDARSEMQRYETLLGSLQANARYNGGTAAATEAQTDVPAAAEQRHVGMTGRSGSACSPGHDTLDGSGTQHNTCCRAAPSGRAALRDAEAALHREPSGDAELESVLLLKSLVEAEWES</sequence>
<organism evidence="1 2">
    <name type="scientific">Chlorella vulgaris</name>
    <name type="common">Green alga</name>
    <dbReference type="NCBI Taxonomy" id="3077"/>
    <lineage>
        <taxon>Eukaryota</taxon>
        <taxon>Viridiplantae</taxon>
        <taxon>Chlorophyta</taxon>
        <taxon>core chlorophytes</taxon>
        <taxon>Trebouxiophyceae</taxon>
        <taxon>Chlorellales</taxon>
        <taxon>Chlorellaceae</taxon>
        <taxon>Chlorella clade</taxon>
        <taxon>Chlorella</taxon>
    </lineage>
</organism>
<evidence type="ECO:0000313" key="2">
    <source>
        <dbReference type="Proteomes" id="UP001055712"/>
    </source>
</evidence>
<reference evidence="1" key="2">
    <citation type="submission" date="2020-11" db="EMBL/GenBank/DDBJ databases">
        <authorList>
            <person name="Cecchin M."/>
            <person name="Marcolungo L."/>
            <person name="Rossato M."/>
            <person name="Girolomoni L."/>
            <person name="Cosentino E."/>
            <person name="Cuine S."/>
            <person name="Li-Beisson Y."/>
            <person name="Delledonne M."/>
            <person name="Ballottari M."/>
        </authorList>
    </citation>
    <scope>NUCLEOTIDE SEQUENCE</scope>
    <source>
        <strain evidence="1">211/11P</strain>
        <tissue evidence="1">Whole cell</tissue>
    </source>
</reference>
<accession>A0A9D4TRQ0</accession>
<dbReference type="AlphaFoldDB" id="A0A9D4TRQ0"/>
<proteinExistence type="predicted"/>
<evidence type="ECO:0000313" key="1">
    <source>
        <dbReference type="EMBL" id="KAI3432739.1"/>
    </source>
</evidence>
<keyword evidence="2" id="KW-1185">Reference proteome</keyword>